<evidence type="ECO:0000313" key="9">
    <source>
        <dbReference type="EMBL" id="SRX83045.1"/>
    </source>
</evidence>
<dbReference type="Gene3D" id="1.20.1720.10">
    <property type="entry name" value="Multidrug resistance protein D"/>
    <property type="match status" value="1"/>
</dbReference>
<dbReference type="RefSeq" id="WP_237160929.1">
    <property type="nucleotide sequence ID" value="NZ_MVID01000035.1"/>
</dbReference>
<feature type="transmembrane region" description="Helical" evidence="7">
    <location>
        <begin position="328"/>
        <end position="345"/>
    </location>
</feature>
<sequence length="491" mass="51430">MSQHRRPFRALWAMMIGFFLIVADSTVVAVANPALKHDFGVEYHSVIWVTSAYLLAFAVFLLIGGRLGDRFGPKHIYLFGLATFTAASVWCGLSTSVGMLICARVVQGIGAALLTPQILTSITRTFPPERHGAAMSVWGATAGVGMLAGPVLGGLLLGAADWRWIFFINLPIGVAGLALAVWLIPALPGRRLRFDIVGAVLSGVGICLIVLGVQEGQHHDWSAPIWAAIIAGFVCMAGFFGWQAKRSSEPLIPSTLGSYRNFVLSNAGIALVSFAFAAFAIPLMIFLQEVAGLTALRAALLMAPMAIATVLLAPVVGRLVDRVHPRPLVVFGFTLLAVALLWLAVEMEPENPVWRLALPMTLVGVAGAFTWEPLSATATRALPEDLAGAGSAVCNTARHVGGVLSSAGIAALITVLLGDEHAEHIHLDDETGAALPEPLEDLFADAMAQSMLLPACAAALGIVAAMFLVGGEQKPAPAAAVALSRHGGGTP</sequence>
<feature type="transmembrane region" description="Helical" evidence="7">
    <location>
        <begin position="196"/>
        <end position="213"/>
    </location>
</feature>
<dbReference type="PANTHER" id="PTHR42718:SF42">
    <property type="entry name" value="EXPORT PROTEIN"/>
    <property type="match status" value="1"/>
</dbReference>
<feature type="transmembrane region" description="Helical" evidence="7">
    <location>
        <begin position="135"/>
        <end position="158"/>
    </location>
</feature>
<organism evidence="9 10">
    <name type="scientific">Mycolicibacterium parafortuitum</name>
    <name type="common">Mycobacterium parafortuitum</name>
    <dbReference type="NCBI Taxonomy" id="39692"/>
    <lineage>
        <taxon>Bacteria</taxon>
        <taxon>Bacillati</taxon>
        <taxon>Actinomycetota</taxon>
        <taxon>Actinomycetes</taxon>
        <taxon>Mycobacteriales</taxon>
        <taxon>Mycobacteriaceae</taxon>
        <taxon>Mycolicibacterium</taxon>
    </lineage>
</organism>
<dbReference type="PRINTS" id="PR01036">
    <property type="entry name" value="TCRTETB"/>
</dbReference>
<dbReference type="EMBL" id="UEGS01000001">
    <property type="protein sequence ID" value="SRX83045.1"/>
    <property type="molecule type" value="Genomic_DNA"/>
</dbReference>
<keyword evidence="10" id="KW-1185">Reference proteome</keyword>
<reference evidence="9 10" key="1">
    <citation type="submission" date="2018-05" db="EMBL/GenBank/DDBJ databases">
        <authorList>
            <consortium name="IHU Genomes"/>
        </authorList>
    </citation>
    <scope>NUCLEOTIDE SEQUENCE [LARGE SCALE GENOMIC DNA]</scope>
    <source>
        <strain evidence="9 10">P7335</strain>
    </source>
</reference>
<feature type="transmembrane region" description="Helical" evidence="7">
    <location>
        <begin position="105"/>
        <end position="123"/>
    </location>
</feature>
<evidence type="ECO:0000256" key="1">
    <source>
        <dbReference type="ARBA" id="ARBA00004651"/>
    </source>
</evidence>
<dbReference type="Gene3D" id="1.20.1250.20">
    <property type="entry name" value="MFS general substrate transporter like domains"/>
    <property type="match status" value="1"/>
</dbReference>
<evidence type="ECO:0000256" key="2">
    <source>
        <dbReference type="ARBA" id="ARBA00022448"/>
    </source>
</evidence>
<gene>
    <name evidence="9" type="ORF">MPP7335_04814</name>
</gene>
<feature type="transmembrane region" description="Helical" evidence="7">
    <location>
        <begin position="298"/>
        <end position="316"/>
    </location>
</feature>
<keyword evidence="5 7" id="KW-1133">Transmembrane helix</keyword>
<name>A0A375YPG8_MYCPF</name>
<dbReference type="STRING" id="39692.BST38_26395"/>
<dbReference type="SUPFAM" id="SSF103473">
    <property type="entry name" value="MFS general substrate transporter"/>
    <property type="match status" value="1"/>
</dbReference>
<dbReference type="InterPro" id="IPR036259">
    <property type="entry name" value="MFS_trans_sf"/>
</dbReference>
<dbReference type="InterPro" id="IPR011701">
    <property type="entry name" value="MFS"/>
</dbReference>
<dbReference type="InterPro" id="IPR020846">
    <property type="entry name" value="MFS_dom"/>
</dbReference>
<dbReference type="InterPro" id="IPR004638">
    <property type="entry name" value="EmrB-like"/>
</dbReference>
<feature type="transmembrane region" description="Helical" evidence="7">
    <location>
        <begin position="45"/>
        <end position="64"/>
    </location>
</feature>
<dbReference type="GO" id="GO:0005886">
    <property type="term" value="C:plasma membrane"/>
    <property type="evidence" value="ECO:0007669"/>
    <property type="project" value="UniProtKB-SubCell"/>
</dbReference>
<comment type="subcellular location">
    <subcellularLocation>
        <location evidence="1">Cell membrane</location>
        <topology evidence="1">Multi-pass membrane protein</topology>
    </subcellularLocation>
</comment>
<feature type="transmembrane region" description="Helical" evidence="7">
    <location>
        <begin position="451"/>
        <end position="469"/>
    </location>
</feature>
<evidence type="ECO:0000256" key="7">
    <source>
        <dbReference type="SAM" id="Phobius"/>
    </source>
</evidence>
<feature type="transmembrane region" description="Helical" evidence="7">
    <location>
        <begin position="225"/>
        <end position="242"/>
    </location>
</feature>
<dbReference type="NCBIfam" id="TIGR00711">
    <property type="entry name" value="efflux_EmrB"/>
    <property type="match status" value="1"/>
</dbReference>
<dbReference type="PANTHER" id="PTHR42718">
    <property type="entry name" value="MAJOR FACILITATOR SUPERFAMILY MULTIDRUG TRANSPORTER MFSC"/>
    <property type="match status" value="1"/>
</dbReference>
<keyword evidence="6 7" id="KW-0472">Membrane</keyword>
<dbReference type="GO" id="GO:0022857">
    <property type="term" value="F:transmembrane transporter activity"/>
    <property type="evidence" value="ECO:0007669"/>
    <property type="project" value="InterPro"/>
</dbReference>
<dbReference type="Pfam" id="PF07690">
    <property type="entry name" value="MFS_1"/>
    <property type="match status" value="1"/>
</dbReference>
<evidence type="ECO:0000259" key="8">
    <source>
        <dbReference type="PROSITE" id="PS50850"/>
    </source>
</evidence>
<dbReference type="CDD" id="cd17321">
    <property type="entry name" value="MFS_MMR_MDR_like"/>
    <property type="match status" value="1"/>
</dbReference>
<feature type="transmembrane region" description="Helical" evidence="7">
    <location>
        <begin position="263"/>
        <end position="286"/>
    </location>
</feature>
<evidence type="ECO:0000256" key="6">
    <source>
        <dbReference type="ARBA" id="ARBA00023136"/>
    </source>
</evidence>
<feature type="transmembrane region" description="Helical" evidence="7">
    <location>
        <begin position="164"/>
        <end position="184"/>
    </location>
</feature>
<keyword evidence="3" id="KW-1003">Cell membrane</keyword>
<dbReference type="Proteomes" id="UP000252008">
    <property type="component" value="Unassembled WGS sequence"/>
</dbReference>
<protein>
    <submittedName>
        <fullName evidence="9">EmrB/QacA family drug resistance transporter [Nocardioides sp. JS614]</fullName>
    </submittedName>
</protein>
<keyword evidence="2" id="KW-0813">Transport</keyword>
<keyword evidence="4 7" id="KW-0812">Transmembrane</keyword>
<accession>A0A375YPG8</accession>
<dbReference type="AlphaFoldDB" id="A0A375YPG8"/>
<evidence type="ECO:0000256" key="5">
    <source>
        <dbReference type="ARBA" id="ARBA00022989"/>
    </source>
</evidence>
<dbReference type="PROSITE" id="PS50850">
    <property type="entry name" value="MFS"/>
    <property type="match status" value="1"/>
</dbReference>
<evidence type="ECO:0000256" key="3">
    <source>
        <dbReference type="ARBA" id="ARBA00022475"/>
    </source>
</evidence>
<feature type="transmembrane region" description="Helical" evidence="7">
    <location>
        <begin position="76"/>
        <end position="99"/>
    </location>
</feature>
<evidence type="ECO:0000256" key="4">
    <source>
        <dbReference type="ARBA" id="ARBA00022692"/>
    </source>
</evidence>
<feature type="domain" description="Major facilitator superfamily (MFS) profile" evidence="8">
    <location>
        <begin position="10"/>
        <end position="473"/>
    </location>
</feature>
<proteinExistence type="predicted"/>
<evidence type="ECO:0000313" key="10">
    <source>
        <dbReference type="Proteomes" id="UP000252008"/>
    </source>
</evidence>